<keyword evidence="4" id="KW-0677">Repeat</keyword>
<feature type="compositionally biased region" description="Low complexity" evidence="11">
    <location>
        <begin position="609"/>
        <end position="620"/>
    </location>
</feature>
<dbReference type="EMBL" id="SOHK01000005">
    <property type="protein sequence ID" value="TFD68745.1"/>
    <property type="molecule type" value="Genomic_DNA"/>
</dbReference>
<dbReference type="SUPFAM" id="SSF56112">
    <property type="entry name" value="Protein kinase-like (PK-like)"/>
    <property type="match status" value="1"/>
</dbReference>
<keyword evidence="16" id="KW-1185">Reference proteome</keyword>
<evidence type="ECO:0000256" key="1">
    <source>
        <dbReference type="ARBA" id="ARBA00012513"/>
    </source>
</evidence>
<evidence type="ECO:0000256" key="9">
    <source>
        <dbReference type="ARBA" id="ARBA00048679"/>
    </source>
</evidence>
<evidence type="ECO:0000256" key="8">
    <source>
        <dbReference type="ARBA" id="ARBA00047899"/>
    </source>
</evidence>
<dbReference type="PANTHER" id="PTHR43289:SF6">
    <property type="entry name" value="SERINE_THREONINE-PROTEIN KINASE NEKL-3"/>
    <property type="match status" value="1"/>
</dbReference>
<dbReference type="InterPro" id="IPR000719">
    <property type="entry name" value="Prot_kinase_dom"/>
</dbReference>
<protein>
    <recommendedName>
        <fullName evidence="1">non-specific serine/threonine protein kinase</fullName>
        <ecNumber evidence="1">2.7.11.1</ecNumber>
    </recommendedName>
</protein>
<evidence type="ECO:0000256" key="5">
    <source>
        <dbReference type="ARBA" id="ARBA00022741"/>
    </source>
</evidence>
<feature type="transmembrane region" description="Helical" evidence="12">
    <location>
        <begin position="377"/>
        <end position="398"/>
    </location>
</feature>
<dbReference type="Gene3D" id="3.30.10.20">
    <property type="match status" value="2"/>
</dbReference>
<dbReference type="AlphaFoldDB" id="A0A4R9ASJ0"/>
<evidence type="ECO:0000256" key="3">
    <source>
        <dbReference type="ARBA" id="ARBA00022679"/>
    </source>
</evidence>
<evidence type="ECO:0000256" key="10">
    <source>
        <dbReference type="PROSITE-ProRule" id="PRU10141"/>
    </source>
</evidence>
<evidence type="ECO:0000256" key="7">
    <source>
        <dbReference type="ARBA" id="ARBA00022840"/>
    </source>
</evidence>
<dbReference type="Gene3D" id="3.30.200.20">
    <property type="entry name" value="Phosphorylase Kinase, domain 1"/>
    <property type="match status" value="1"/>
</dbReference>
<feature type="domain" description="Protein kinase" evidence="13">
    <location>
        <begin position="14"/>
        <end position="302"/>
    </location>
</feature>
<dbReference type="PROSITE" id="PS51178">
    <property type="entry name" value="PASTA"/>
    <property type="match status" value="1"/>
</dbReference>
<dbReference type="OrthoDB" id="9762169at2"/>
<dbReference type="GO" id="GO:0004674">
    <property type="term" value="F:protein serine/threonine kinase activity"/>
    <property type="evidence" value="ECO:0007669"/>
    <property type="project" value="UniProtKB-KW"/>
</dbReference>
<dbReference type="EC" id="2.7.11.1" evidence="1"/>
<comment type="caution">
    <text evidence="15">The sequence shown here is derived from an EMBL/GenBank/DDBJ whole genome shotgun (WGS) entry which is preliminary data.</text>
</comment>
<evidence type="ECO:0000256" key="12">
    <source>
        <dbReference type="SAM" id="Phobius"/>
    </source>
</evidence>
<keyword evidence="3" id="KW-0808">Transferase</keyword>
<accession>A0A4R9ASJ0</accession>
<feature type="domain" description="PASTA" evidence="14">
    <location>
        <begin position="433"/>
        <end position="499"/>
    </location>
</feature>
<name>A0A4R9ASJ0_9MICO</name>
<sequence length="620" mass="62156">MTDASVDGLVSGRYRLGDLLGTGGSASVFAAIEISTGLPVALKILHPHLSGSTEARTAFFAEARTAAELKHPNVIRVLDQGEHAPAGGSDESQAWIALALVPGMSLADWIEERGPLAVSDALAVARGVLQALIAAHAVGLIHRDVSPANIMVAFRADGSLSEDAVVLLDFGLADAAGRTTVSASVLLDVESSRGGDPEALGVLGTVDYLSPEQARGVAVDARGDVYQVGGVLYFALTAQPPFVRQSEAAVLRAHAQAPPPVPSVLRAGICRRLDGIVVKALLKDPGSRFPSAASMLSAIEAVTATAGTSTATAGSATSVIDGPDSRANAKTRILAPQAFLQACADTTVPLRPTRPMHATDVSQSAHPPQSGGRRRPVGAGLLAGVLVTVAIGGGWVLAAQGAADSSRSIGTAPAAVAAASPEQQSATPIDAAASVPVLVPELLNLNLMAATAALQAAGLPLGTLTIENSPSPGDTVLHISPAAGTRLPTGQVVNLTVASGFNVIPVVRELTQVDATRTLRAAGFAAQVALRTSETQTAGSVMGSDPGDGVVHRVADVVTLLLSTGPAAPTPTGTPAPTMTSSATPRPTATPTPTGSPTAPPAAPPTAPPAVATAVTRPAA</sequence>
<dbReference type="GO" id="GO:0005524">
    <property type="term" value="F:ATP binding"/>
    <property type="evidence" value="ECO:0007669"/>
    <property type="project" value="UniProtKB-UniRule"/>
</dbReference>
<keyword evidence="5 10" id="KW-0547">Nucleotide-binding</keyword>
<dbReference type="Pfam" id="PF00069">
    <property type="entry name" value="Pkinase"/>
    <property type="match status" value="1"/>
</dbReference>
<evidence type="ECO:0000256" key="2">
    <source>
        <dbReference type="ARBA" id="ARBA00022527"/>
    </source>
</evidence>
<reference evidence="15 16" key="1">
    <citation type="submission" date="2019-03" db="EMBL/GenBank/DDBJ databases">
        <title>Genomics of glacier-inhabiting Cryobacterium strains.</title>
        <authorList>
            <person name="Liu Q."/>
            <person name="Xin Y.-H."/>
        </authorList>
    </citation>
    <scope>NUCLEOTIDE SEQUENCE [LARGE SCALE GENOMIC DNA]</scope>
    <source>
        <strain evidence="15 16">Sr36</strain>
    </source>
</reference>
<evidence type="ECO:0000259" key="14">
    <source>
        <dbReference type="PROSITE" id="PS51178"/>
    </source>
</evidence>
<comment type="catalytic activity">
    <reaction evidence="9">
        <text>L-seryl-[protein] + ATP = O-phospho-L-seryl-[protein] + ADP + H(+)</text>
        <dbReference type="Rhea" id="RHEA:17989"/>
        <dbReference type="Rhea" id="RHEA-COMP:9863"/>
        <dbReference type="Rhea" id="RHEA-COMP:11604"/>
        <dbReference type="ChEBI" id="CHEBI:15378"/>
        <dbReference type="ChEBI" id="CHEBI:29999"/>
        <dbReference type="ChEBI" id="CHEBI:30616"/>
        <dbReference type="ChEBI" id="CHEBI:83421"/>
        <dbReference type="ChEBI" id="CHEBI:456216"/>
        <dbReference type="EC" id="2.7.11.1"/>
    </reaction>
</comment>
<evidence type="ECO:0000313" key="15">
    <source>
        <dbReference type="EMBL" id="TFD68745.1"/>
    </source>
</evidence>
<dbReference type="InterPro" id="IPR017441">
    <property type="entry name" value="Protein_kinase_ATP_BS"/>
</dbReference>
<dbReference type="InterPro" id="IPR008266">
    <property type="entry name" value="Tyr_kinase_AS"/>
</dbReference>
<evidence type="ECO:0000256" key="11">
    <source>
        <dbReference type="SAM" id="MobiDB-lite"/>
    </source>
</evidence>
<feature type="binding site" evidence="10">
    <location>
        <position position="43"/>
    </location>
    <ligand>
        <name>ATP</name>
        <dbReference type="ChEBI" id="CHEBI:30616"/>
    </ligand>
</feature>
<dbReference type="CDD" id="cd14014">
    <property type="entry name" value="STKc_PknB_like"/>
    <property type="match status" value="1"/>
</dbReference>
<feature type="compositionally biased region" description="Pro residues" evidence="11">
    <location>
        <begin position="598"/>
        <end position="608"/>
    </location>
</feature>
<comment type="catalytic activity">
    <reaction evidence="8">
        <text>L-threonyl-[protein] + ATP = O-phospho-L-threonyl-[protein] + ADP + H(+)</text>
        <dbReference type="Rhea" id="RHEA:46608"/>
        <dbReference type="Rhea" id="RHEA-COMP:11060"/>
        <dbReference type="Rhea" id="RHEA-COMP:11605"/>
        <dbReference type="ChEBI" id="CHEBI:15378"/>
        <dbReference type="ChEBI" id="CHEBI:30013"/>
        <dbReference type="ChEBI" id="CHEBI:30616"/>
        <dbReference type="ChEBI" id="CHEBI:61977"/>
        <dbReference type="ChEBI" id="CHEBI:456216"/>
        <dbReference type="EC" id="2.7.11.1"/>
    </reaction>
</comment>
<dbReference type="SMART" id="SM00740">
    <property type="entry name" value="PASTA"/>
    <property type="match status" value="2"/>
</dbReference>
<evidence type="ECO:0000256" key="4">
    <source>
        <dbReference type="ARBA" id="ARBA00022737"/>
    </source>
</evidence>
<dbReference type="PANTHER" id="PTHR43289">
    <property type="entry name" value="MITOGEN-ACTIVATED PROTEIN KINASE KINASE KINASE 20-RELATED"/>
    <property type="match status" value="1"/>
</dbReference>
<dbReference type="InterPro" id="IPR011009">
    <property type="entry name" value="Kinase-like_dom_sf"/>
</dbReference>
<feature type="region of interest" description="Disordered" evidence="11">
    <location>
        <begin position="565"/>
        <end position="620"/>
    </location>
</feature>
<evidence type="ECO:0000259" key="13">
    <source>
        <dbReference type="PROSITE" id="PS50011"/>
    </source>
</evidence>
<dbReference type="PROSITE" id="PS50011">
    <property type="entry name" value="PROTEIN_KINASE_DOM"/>
    <property type="match status" value="1"/>
</dbReference>
<feature type="compositionally biased region" description="Low complexity" evidence="11">
    <location>
        <begin position="575"/>
        <end position="597"/>
    </location>
</feature>
<dbReference type="PROSITE" id="PS00109">
    <property type="entry name" value="PROTEIN_KINASE_TYR"/>
    <property type="match status" value="1"/>
</dbReference>
<dbReference type="InterPro" id="IPR005543">
    <property type="entry name" value="PASTA_dom"/>
</dbReference>
<keyword evidence="12" id="KW-0812">Transmembrane</keyword>
<keyword evidence="7 10" id="KW-0067">ATP-binding</keyword>
<feature type="region of interest" description="Disordered" evidence="11">
    <location>
        <begin position="350"/>
        <end position="376"/>
    </location>
</feature>
<keyword evidence="6 15" id="KW-0418">Kinase</keyword>
<keyword evidence="12" id="KW-1133">Transmembrane helix</keyword>
<dbReference type="RefSeq" id="WP_134553953.1">
    <property type="nucleotide sequence ID" value="NZ_SOHK01000005.1"/>
</dbReference>
<organism evidence="15 16">
    <name type="scientific">Cryobacterium ruanii</name>
    <dbReference type="NCBI Taxonomy" id="1259197"/>
    <lineage>
        <taxon>Bacteria</taxon>
        <taxon>Bacillati</taxon>
        <taxon>Actinomycetota</taxon>
        <taxon>Actinomycetes</taxon>
        <taxon>Micrococcales</taxon>
        <taxon>Microbacteriaceae</taxon>
        <taxon>Cryobacterium</taxon>
    </lineage>
</organism>
<dbReference type="Gene3D" id="1.10.510.10">
    <property type="entry name" value="Transferase(Phosphotransferase) domain 1"/>
    <property type="match status" value="1"/>
</dbReference>
<dbReference type="CDD" id="cd06577">
    <property type="entry name" value="PASTA_pknB"/>
    <property type="match status" value="1"/>
</dbReference>
<dbReference type="PROSITE" id="PS00107">
    <property type="entry name" value="PROTEIN_KINASE_ATP"/>
    <property type="match status" value="1"/>
</dbReference>
<evidence type="ECO:0000313" key="16">
    <source>
        <dbReference type="Proteomes" id="UP000298154"/>
    </source>
</evidence>
<dbReference type="Proteomes" id="UP000298154">
    <property type="component" value="Unassembled WGS sequence"/>
</dbReference>
<proteinExistence type="predicted"/>
<gene>
    <name evidence="15" type="ORF">E3T47_01845</name>
</gene>
<keyword evidence="12" id="KW-0472">Membrane</keyword>
<dbReference type="Pfam" id="PF03793">
    <property type="entry name" value="PASTA"/>
    <property type="match status" value="1"/>
</dbReference>
<keyword evidence="2" id="KW-0723">Serine/threonine-protein kinase</keyword>
<evidence type="ECO:0000256" key="6">
    <source>
        <dbReference type="ARBA" id="ARBA00022777"/>
    </source>
</evidence>